<protein>
    <submittedName>
        <fullName evidence="1">Uncharacterized protein</fullName>
    </submittedName>
</protein>
<comment type="caution">
    <text evidence="1">The sequence shown here is derived from an EMBL/GenBank/DDBJ whole genome shotgun (WGS) entry which is preliminary data.</text>
</comment>
<evidence type="ECO:0000313" key="1">
    <source>
        <dbReference type="EMBL" id="GLZ78370.1"/>
    </source>
</evidence>
<accession>A0A9W6SJV5</accession>
<name>A0A9W6SJV5_9ACTN</name>
<evidence type="ECO:0000313" key="2">
    <source>
        <dbReference type="Proteomes" id="UP001165079"/>
    </source>
</evidence>
<organism evidence="1 2">
    <name type="scientific">Actinorhabdospora filicis</name>
    <dbReference type="NCBI Taxonomy" id="1785913"/>
    <lineage>
        <taxon>Bacteria</taxon>
        <taxon>Bacillati</taxon>
        <taxon>Actinomycetota</taxon>
        <taxon>Actinomycetes</taxon>
        <taxon>Micromonosporales</taxon>
        <taxon>Micromonosporaceae</taxon>
        <taxon>Actinorhabdospora</taxon>
    </lineage>
</organism>
<reference evidence="1" key="1">
    <citation type="submission" date="2023-03" db="EMBL/GenBank/DDBJ databases">
        <title>Actinorhabdospora filicis NBRC 111898.</title>
        <authorList>
            <person name="Ichikawa N."/>
            <person name="Sato H."/>
            <person name="Tonouchi N."/>
        </authorList>
    </citation>
    <scope>NUCLEOTIDE SEQUENCE</scope>
    <source>
        <strain evidence="1">NBRC 111898</strain>
    </source>
</reference>
<sequence length="87" mass="9142">MGFFLNLAARPYRCPHSPVTSAISSCGAMACKFFQGGAHGLGDQLQAREVADRGDDVGGVAAVRGVDQAGGLDAFQREVELSHQARH</sequence>
<gene>
    <name evidence="1" type="ORF">Afil01_31770</name>
</gene>
<proteinExistence type="predicted"/>
<dbReference type="AlphaFoldDB" id="A0A9W6SJV5"/>
<keyword evidence="2" id="KW-1185">Reference proteome</keyword>
<dbReference type="Proteomes" id="UP001165079">
    <property type="component" value="Unassembled WGS sequence"/>
</dbReference>
<dbReference type="EMBL" id="BSTX01000002">
    <property type="protein sequence ID" value="GLZ78370.1"/>
    <property type="molecule type" value="Genomic_DNA"/>
</dbReference>